<keyword evidence="8" id="KW-1185">Reference proteome</keyword>
<organism evidence="7 8">
    <name type="scientific">Popillia japonica</name>
    <name type="common">Japanese beetle</name>
    <dbReference type="NCBI Taxonomy" id="7064"/>
    <lineage>
        <taxon>Eukaryota</taxon>
        <taxon>Metazoa</taxon>
        <taxon>Ecdysozoa</taxon>
        <taxon>Arthropoda</taxon>
        <taxon>Hexapoda</taxon>
        <taxon>Insecta</taxon>
        <taxon>Pterygota</taxon>
        <taxon>Neoptera</taxon>
        <taxon>Endopterygota</taxon>
        <taxon>Coleoptera</taxon>
        <taxon>Polyphaga</taxon>
        <taxon>Scarabaeiformia</taxon>
        <taxon>Scarabaeidae</taxon>
        <taxon>Rutelinae</taxon>
        <taxon>Popillia</taxon>
    </lineage>
</organism>
<sequence length="371" mass="42030">MSVMSMLVRKLYETLLLNCIISSCYGVDDEILQRDLFYIRYNIPFSLSTLMVEDNPVTDRDILYYLYNKQYKNVSLASNLEYINRKYPLKIMIHGWTEHSYVEWYRNIRTAYMKKGLYNIILVDWSLKGDTDYLSASRNAKIVGNKIGEFLINLSNKRGIPYKNMHLISHSLGCHVAGFTGKKVYEIANRKIGRITALDPAAPIFDLVAMGGRITALDPAAPIFDLVAMGPTNRLSKRDATFVDVIHTDGGMLGFNYPIGTVDFFPNGGTVDFFPNGGTAVQPGCSLLKVDVKYEDLFCSHASSHQLFINSIINNRKFVAKYCDSWEKFIKGLCNTTQSVVVGESVPATISGRFYFETKDDDIMIMYRTVE</sequence>
<evidence type="ECO:0000313" key="8">
    <source>
        <dbReference type="Proteomes" id="UP001458880"/>
    </source>
</evidence>
<proteinExistence type="inferred from homology"/>
<protein>
    <submittedName>
        <fullName evidence="7">Lipase</fullName>
    </submittedName>
</protein>
<dbReference type="Proteomes" id="UP001458880">
    <property type="component" value="Unassembled WGS sequence"/>
</dbReference>
<dbReference type="PANTHER" id="PTHR11610:SF173">
    <property type="entry name" value="LIPASE DOMAIN-CONTAINING PROTEIN-RELATED"/>
    <property type="match status" value="1"/>
</dbReference>
<evidence type="ECO:0000256" key="3">
    <source>
        <dbReference type="ARBA" id="ARBA00022525"/>
    </source>
</evidence>
<dbReference type="GO" id="GO:0017171">
    <property type="term" value="F:serine hydrolase activity"/>
    <property type="evidence" value="ECO:0007669"/>
    <property type="project" value="TreeGrafter"/>
</dbReference>
<dbReference type="Gene3D" id="3.40.50.1820">
    <property type="entry name" value="alpha/beta hydrolase"/>
    <property type="match status" value="3"/>
</dbReference>
<dbReference type="InterPro" id="IPR013818">
    <property type="entry name" value="Lipase"/>
</dbReference>
<evidence type="ECO:0000256" key="2">
    <source>
        <dbReference type="ARBA" id="ARBA00010701"/>
    </source>
</evidence>
<dbReference type="CDD" id="cd00707">
    <property type="entry name" value="Pancreat_lipase_like"/>
    <property type="match status" value="1"/>
</dbReference>
<evidence type="ECO:0000313" key="7">
    <source>
        <dbReference type="EMBL" id="KAK9721846.1"/>
    </source>
</evidence>
<dbReference type="GO" id="GO:0005615">
    <property type="term" value="C:extracellular space"/>
    <property type="evidence" value="ECO:0007669"/>
    <property type="project" value="TreeGrafter"/>
</dbReference>
<dbReference type="SUPFAM" id="SSF53474">
    <property type="entry name" value="alpha/beta-Hydrolases"/>
    <property type="match status" value="1"/>
</dbReference>
<accession>A0AAW1KQW8</accession>
<feature type="signal peptide" evidence="5">
    <location>
        <begin position="1"/>
        <end position="26"/>
    </location>
</feature>
<dbReference type="PANTHER" id="PTHR11610">
    <property type="entry name" value="LIPASE"/>
    <property type="match status" value="1"/>
</dbReference>
<evidence type="ECO:0000256" key="1">
    <source>
        <dbReference type="ARBA" id="ARBA00004613"/>
    </source>
</evidence>
<keyword evidence="5" id="KW-0732">Signal</keyword>
<keyword evidence="3" id="KW-0964">Secreted</keyword>
<comment type="caution">
    <text evidence="7">The sequence shown here is derived from an EMBL/GenBank/DDBJ whole genome shotgun (WGS) entry which is preliminary data.</text>
</comment>
<feature type="domain" description="Lipase" evidence="6">
    <location>
        <begin position="84"/>
        <end position="206"/>
    </location>
</feature>
<dbReference type="EMBL" id="JASPKY010000194">
    <property type="protein sequence ID" value="KAK9721846.1"/>
    <property type="molecule type" value="Genomic_DNA"/>
</dbReference>
<dbReference type="InterPro" id="IPR029058">
    <property type="entry name" value="AB_hydrolase_fold"/>
</dbReference>
<dbReference type="GO" id="GO:0016298">
    <property type="term" value="F:lipase activity"/>
    <property type="evidence" value="ECO:0007669"/>
    <property type="project" value="InterPro"/>
</dbReference>
<feature type="chain" id="PRO_5043340354" evidence="5">
    <location>
        <begin position="27"/>
        <end position="371"/>
    </location>
</feature>
<comment type="similarity">
    <text evidence="2 4">Belongs to the AB hydrolase superfamily. Lipase family.</text>
</comment>
<comment type="subcellular location">
    <subcellularLocation>
        <location evidence="1">Secreted</location>
    </subcellularLocation>
</comment>
<dbReference type="InterPro" id="IPR033906">
    <property type="entry name" value="Lipase_N"/>
</dbReference>
<dbReference type="InterPro" id="IPR000734">
    <property type="entry name" value="TAG_lipase"/>
</dbReference>
<dbReference type="GO" id="GO:0016042">
    <property type="term" value="P:lipid catabolic process"/>
    <property type="evidence" value="ECO:0007669"/>
    <property type="project" value="TreeGrafter"/>
</dbReference>
<dbReference type="AlphaFoldDB" id="A0AAW1KQW8"/>
<evidence type="ECO:0000256" key="4">
    <source>
        <dbReference type="RuleBase" id="RU004262"/>
    </source>
</evidence>
<reference evidence="7 8" key="1">
    <citation type="journal article" date="2024" name="BMC Genomics">
        <title>De novo assembly and annotation of Popillia japonica's genome with initial clues to its potential as an invasive pest.</title>
        <authorList>
            <person name="Cucini C."/>
            <person name="Boschi S."/>
            <person name="Funari R."/>
            <person name="Cardaioli E."/>
            <person name="Iannotti N."/>
            <person name="Marturano G."/>
            <person name="Paoli F."/>
            <person name="Bruttini M."/>
            <person name="Carapelli A."/>
            <person name="Frati F."/>
            <person name="Nardi F."/>
        </authorList>
    </citation>
    <scope>NUCLEOTIDE SEQUENCE [LARGE SCALE GENOMIC DNA]</scope>
    <source>
        <strain evidence="7">DMR45628</strain>
    </source>
</reference>
<feature type="domain" description="Lipase" evidence="6">
    <location>
        <begin position="212"/>
        <end position="270"/>
    </location>
</feature>
<dbReference type="PRINTS" id="PR00821">
    <property type="entry name" value="TAGLIPASE"/>
</dbReference>
<name>A0AAW1KQW8_POPJA</name>
<evidence type="ECO:0000256" key="5">
    <source>
        <dbReference type="SAM" id="SignalP"/>
    </source>
</evidence>
<gene>
    <name evidence="7" type="ORF">QE152_g19971</name>
</gene>
<evidence type="ECO:0000259" key="6">
    <source>
        <dbReference type="Pfam" id="PF00151"/>
    </source>
</evidence>
<dbReference type="Pfam" id="PF00151">
    <property type="entry name" value="Lipase"/>
    <property type="match status" value="2"/>
</dbReference>